<dbReference type="InterPro" id="IPR000618">
    <property type="entry name" value="Insect_cuticle"/>
</dbReference>
<evidence type="ECO:0000256" key="5">
    <source>
        <dbReference type="SAM" id="SignalP"/>
    </source>
</evidence>
<dbReference type="PROSITE" id="PS51155">
    <property type="entry name" value="CHIT_BIND_RR_2"/>
    <property type="match status" value="1"/>
</dbReference>
<dbReference type="GO" id="GO:0062129">
    <property type="term" value="C:chitin-based extracellular matrix"/>
    <property type="evidence" value="ECO:0007669"/>
    <property type="project" value="TreeGrafter"/>
</dbReference>
<dbReference type="GO" id="GO:0008010">
    <property type="term" value="F:structural constituent of chitin-based larval cuticle"/>
    <property type="evidence" value="ECO:0007669"/>
    <property type="project" value="TreeGrafter"/>
</dbReference>
<dbReference type="PANTHER" id="PTHR10380:SF173">
    <property type="entry name" value="CUTICULAR PROTEIN 47EF, ISOFORM C-RELATED"/>
    <property type="match status" value="1"/>
</dbReference>
<keyword evidence="6" id="KW-1185">Reference proteome</keyword>
<proteinExistence type="predicted"/>
<dbReference type="Proteomes" id="UP001652626">
    <property type="component" value="Chromosome 6"/>
</dbReference>
<dbReference type="AlphaFoldDB" id="A0A8B8HRY1"/>
<accession>A0A8B8HRY1</accession>
<dbReference type="InterPro" id="IPR050468">
    <property type="entry name" value="Cuticle_Struct_Prot"/>
</dbReference>
<dbReference type="PANTHER" id="PTHR10380">
    <property type="entry name" value="CUTICLE PROTEIN"/>
    <property type="match status" value="1"/>
</dbReference>
<reference evidence="7" key="1">
    <citation type="submission" date="2025-08" db="UniProtKB">
        <authorList>
            <consortium name="RefSeq"/>
        </authorList>
    </citation>
    <scope>IDENTIFICATION</scope>
    <source>
        <tissue evidence="7">Whole body</tissue>
    </source>
</reference>
<name>A0A8B8HRY1_VANTA</name>
<evidence type="ECO:0000256" key="1">
    <source>
        <dbReference type="ARBA" id="ARBA00022460"/>
    </source>
</evidence>
<dbReference type="PRINTS" id="PR00947">
    <property type="entry name" value="CUTICLE"/>
</dbReference>
<sequence>MKVIIVALALVAVVAAHPVAETEPIKILRSQFDATPEGGYAFDFETENGIKRSEQGEVREALDEENKPHPVVVVRGSYSYVDVNGNPDTITYYADETGYHPEGASIPKVPSPSRR</sequence>
<feature type="region of interest" description="Disordered" evidence="4">
    <location>
        <begin position="94"/>
        <end position="115"/>
    </location>
</feature>
<dbReference type="Pfam" id="PF00379">
    <property type="entry name" value="Chitin_bind_4"/>
    <property type="match status" value="1"/>
</dbReference>
<dbReference type="InterPro" id="IPR031311">
    <property type="entry name" value="CHIT_BIND_RR_consensus"/>
</dbReference>
<organism evidence="6 7">
    <name type="scientific">Vanessa tameamea</name>
    <name type="common">Kamehameha butterfly</name>
    <dbReference type="NCBI Taxonomy" id="334116"/>
    <lineage>
        <taxon>Eukaryota</taxon>
        <taxon>Metazoa</taxon>
        <taxon>Ecdysozoa</taxon>
        <taxon>Arthropoda</taxon>
        <taxon>Hexapoda</taxon>
        <taxon>Insecta</taxon>
        <taxon>Pterygota</taxon>
        <taxon>Neoptera</taxon>
        <taxon>Endopterygota</taxon>
        <taxon>Lepidoptera</taxon>
        <taxon>Glossata</taxon>
        <taxon>Ditrysia</taxon>
        <taxon>Papilionoidea</taxon>
        <taxon>Nymphalidae</taxon>
        <taxon>Nymphalinae</taxon>
        <taxon>Vanessa</taxon>
    </lineage>
</organism>
<feature type="signal peptide" evidence="5">
    <location>
        <begin position="1"/>
        <end position="16"/>
    </location>
</feature>
<evidence type="ECO:0000313" key="7">
    <source>
        <dbReference type="RefSeq" id="XP_026486356.1"/>
    </source>
</evidence>
<gene>
    <name evidence="7" type="primary">LOC113393594</name>
</gene>
<dbReference type="GeneID" id="113393594"/>
<keyword evidence="1 3" id="KW-0193">Cuticle</keyword>
<dbReference type="CTD" id="692550"/>
<protein>
    <submittedName>
        <fullName evidence="7">Larval cuticle protein 1-like</fullName>
    </submittedName>
</protein>
<evidence type="ECO:0000256" key="3">
    <source>
        <dbReference type="PROSITE-ProRule" id="PRU00497"/>
    </source>
</evidence>
<evidence type="ECO:0000313" key="6">
    <source>
        <dbReference type="Proteomes" id="UP001652626"/>
    </source>
</evidence>
<feature type="chain" id="PRO_5034487978" evidence="5">
    <location>
        <begin position="17"/>
        <end position="115"/>
    </location>
</feature>
<evidence type="ECO:0000256" key="2">
    <source>
        <dbReference type="ARBA" id="ARBA00022729"/>
    </source>
</evidence>
<keyword evidence="2 5" id="KW-0732">Signal</keyword>
<dbReference type="OrthoDB" id="6515429at2759"/>
<dbReference type="RefSeq" id="XP_026486356.1">
    <property type="nucleotide sequence ID" value="XM_026630571.2"/>
</dbReference>
<dbReference type="PROSITE" id="PS00233">
    <property type="entry name" value="CHIT_BIND_RR_1"/>
    <property type="match status" value="1"/>
</dbReference>
<evidence type="ECO:0000256" key="4">
    <source>
        <dbReference type="SAM" id="MobiDB-lite"/>
    </source>
</evidence>
<dbReference type="OMA" id="FETENGX"/>